<proteinExistence type="predicted"/>
<dbReference type="PANTHER" id="PTHR23028">
    <property type="entry name" value="ACETYLTRANSFERASE"/>
    <property type="match status" value="1"/>
</dbReference>
<keyword evidence="4" id="KW-1185">Reference proteome</keyword>
<feature type="transmembrane region" description="Helical" evidence="1">
    <location>
        <begin position="165"/>
        <end position="182"/>
    </location>
</feature>
<feature type="transmembrane region" description="Helical" evidence="1">
    <location>
        <begin position="9"/>
        <end position="26"/>
    </location>
</feature>
<feature type="transmembrane region" description="Helical" evidence="1">
    <location>
        <begin position="188"/>
        <end position="205"/>
    </location>
</feature>
<keyword evidence="3" id="KW-0378">Hydrolase</keyword>
<keyword evidence="1" id="KW-1133">Transmembrane helix</keyword>
<dbReference type="STRING" id="332977.SAMN05421740_10436"/>
<evidence type="ECO:0000313" key="3">
    <source>
        <dbReference type="EMBL" id="SEL24483.1"/>
    </source>
</evidence>
<feature type="transmembrane region" description="Helical" evidence="1">
    <location>
        <begin position="259"/>
        <end position="278"/>
    </location>
</feature>
<feature type="transmembrane region" description="Helical" evidence="1">
    <location>
        <begin position="38"/>
        <end position="60"/>
    </location>
</feature>
<keyword evidence="1" id="KW-0472">Membrane</keyword>
<dbReference type="Proteomes" id="UP000198916">
    <property type="component" value="Unassembled WGS sequence"/>
</dbReference>
<feature type="transmembrane region" description="Helical" evidence="1">
    <location>
        <begin position="81"/>
        <end position="105"/>
    </location>
</feature>
<feature type="domain" description="Acyltransferase 3" evidence="2">
    <location>
        <begin position="6"/>
        <end position="339"/>
    </location>
</feature>
<dbReference type="Pfam" id="PF01757">
    <property type="entry name" value="Acyl_transf_3"/>
    <property type="match status" value="1"/>
</dbReference>
<dbReference type="EMBL" id="FNZR01000004">
    <property type="protein sequence ID" value="SEL24483.1"/>
    <property type="molecule type" value="Genomic_DNA"/>
</dbReference>
<reference evidence="4" key="1">
    <citation type="submission" date="2016-10" db="EMBL/GenBank/DDBJ databases">
        <authorList>
            <person name="Varghese N."/>
            <person name="Submissions S."/>
        </authorList>
    </citation>
    <scope>NUCLEOTIDE SEQUENCE [LARGE SCALE GENOMIC DNA]</scope>
    <source>
        <strain evidence="4">Jip14</strain>
    </source>
</reference>
<feature type="transmembrane region" description="Helical" evidence="1">
    <location>
        <begin position="217"/>
        <end position="235"/>
    </location>
</feature>
<protein>
    <submittedName>
        <fullName evidence="3">Peptidoglycan/LPS O-acetylase OafA/YrhL, contains acyltransferase and SGNH-hydrolase domains</fullName>
    </submittedName>
</protein>
<dbReference type="InterPro" id="IPR002656">
    <property type="entry name" value="Acyl_transf_3_dom"/>
</dbReference>
<feature type="transmembrane region" description="Helical" evidence="1">
    <location>
        <begin position="320"/>
        <end position="338"/>
    </location>
</feature>
<keyword evidence="3" id="KW-0808">Transferase</keyword>
<organism evidence="3 4">
    <name type="scientific">Parapedobacter koreensis</name>
    <dbReference type="NCBI Taxonomy" id="332977"/>
    <lineage>
        <taxon>Bacteria</taxon>
        <taxon>Pseudomonadati</taxon>
        <taxon>Bacteroidota</taxon>
        <taxon>Sphingobacteriia</taxon>
        <taxon>Sphingobacteriales</taxon>
        <taxon>Sphingobacteriaceae</taxon>
        <taxon>Parapedobacter</taxon>
    </lineage>
</organism>
<feature type="transmembrane region" description="Helical" evidence="1">
    <location>
        <begin position="141"/>
        <end position="158"/>
    </location>
</feature>
<dbReference type="RefSeq" id="WP_177181099.1">
    <property type="nucleotide sequence ID" value="NZ_FNZR01000004.1"/>
</dbReference>
<gene>
    <name evidence="3" type="ORF">SAMN05421740_10436</name>
</gene>
<dbReference type="GO" id="GO:0016747">
    <property type="term" value="F:acyltransferase activity, transferring groups other than amino-acyl groups"/>
    <property type="evidence" value="ECO:0007669"/>
    <property type="project" value="InterPro"/>
</dbReference>
<evidence type="ECO:0000256" key="1">
    <source>
        <dbReference type="SAM" id="Phobius"/>
    </source>
</evidence>
<name>A0A1H7NLT1_9SPHI</name>
<keyword evidence="3" id="KW-0012">Acyltransferase</keyword>
<evidence type="ECO:0000259" key="2">
    <source>
        <dbReference type="Pfam" id="PF01757"/>
    </source>
</evidence>
<dbReference type="AlphaFoldDB" id="A0A1H7NLT1"/>
<evidence type="ECO:0000313" key="4">
    <source>
        <dbReference type="Proteomes" id="UP000198916"/>
    </source>
</evidence>
<dbReference type="InterPro" id="IPR050879">
    <property type="entry name" value="Acyltransferase_3"/>
</dbReference>
<feature type="transmembrane region" description="Helical" evidence="1">
    <location>
        <begin position="290"/>
        <end position="308"/>
    </location>
</feature>
<dbReference type="GO" id="GO:0016787">
    <property type="term" value="F:hydrolase activity"/>
    <property type="evidence" value="ECO:0007669"/>
    <property type="project" value="UniProtKB-KW"/>
</dbReference>
<sequence>MKKEIYQLEAIRGFAALYVVFHHTLLDMDFFKSSGLSFLFRFGQEAVILFFLLSGFVIEYSFSLSKDKTFTTYFFKRFNRIYIPLFIVFITNYLLFKFSGIVVSIDLNTFLGNLFMLQDIGSLKPNVVCGPLLGNSPLWSLSYEWWFYMTFFVIYVTFGKRTSKAIYLIGIASGITYFFFPFVGNRILLYLIIWNVGADLARLYINNRAITFKNMALPISALTVGIGLLLINYMINKDVVHQAINFSGTGIGVSPLLELRHFAFALVAVIVGILWYKLKWLGFRYTLAPFIPLAKISYVLYISHWFMIRDASYLSFIDSVFVEYVLYFAICLAFSWVVERVIYPKVNKLVFSLLRRKRTAEVVG</sequence>
<keyword evidence="1" id="KW-0812">Transmembrane</keyword>
<accession>A0A1H7NLT1</accession>